<evidence type="ECO:0000256" key="4">
    <source>
        <dbReference type="ARBA" id="ARBA00023163"/>
    </source>
</evidence>
<dbReference type="PANTHER" id="PTHR43133">
    <property type="entry name" value="RNA POLYMERASE ECF-TYPE SIGMA FACTO"/>
    <property type="match status" value="1"/>
</dbReference>
<dbReference type="RefSeq" id="WP_009778942.1">
    <property type="nucleotide sequence ID" value="NZ_CH672395.1"/>
</dbReference>
<accession>A3XK88</accession>
<dbReference type="InterPro" id="IPR013325">
    <property type="entry name" value="RNA_pol_sigma_r2"/>
</dbReference>
<comment type="similarity">
    <text evidence="1">Belongs to the sigma-70 factor family. ECF subfamily.</text>
</comment>
<sequence length="179" mass="21462">MIEEPTLEQLRTGDSEAYTKIYEAYRDSFLGYARKYELSEEDVLEIYQDSVVKLYENVMSRKLNKLTSSLKTYLFSIGKFKIYEQLRYRKKRVSREESDFKTETFEQSYFEEHQLTERQIALRKHFETLGVRCKTLLNCFYLKGMSLEEIKQAEQYENVNTVKAAKSRCMKQLKEKMIP</sequence>
<proteinExistence type="inferred from homology"/>
<keyword evidence="3" id="KW-0731">Sigma factor</keyword>
<dbReference type="SUPFAM" id="SSF88659">
    <property type="entry name" value="Sigma3 and sigma4 domains of RNA polymerase sigma factors"/>
    <property type="match status" value="1"/>
</dbReference>
<dbReference type="Gene3D" id="1.10.10.10">
    <property type="entry name" value="Winged helix-like DNA-binding domain superfamily/Winged helix DNA-binding domain"/>
    <property type="match status" value="1"/>
</dbReference>
<evidence type="ECO:0000256" key="1">
    <source>
        <dbReference type="ARBA" id="ARBA00010641"/>
    </source>
</evidence>
<dbReference type="eggNOG" id="COG1595">
    <property type="taxonomic scope" value="Bacteria"/>
</dbReference>
<evidence type="ECO:0000313" key="7">
    <source>
        <dbReference type="Proteomes" id="UP000001601"/>
    </source>
</evidence>
<evidence type="ECO:0000256" key="2">
    <source>
        <dbReference type="ARBA" id="ARBA00023015"/>
    </source>
</evidence>
<protein>
    <recommendedName>
        <fullName evidence="5">RNA polymerase sigma-70 region 2 domain-containing protein</fullName>
    </recommendedName>
</protein>
<dbReference type="Proteomes" id="UP000001601">
    <property type="component" value="Unassembled WGS sequence"/>
</dbReference>
<organism evidence="6 7">
    <name type="scientific">Leeuwenhoekiella blandensis (strain CECT 7118 / CCUG 51940 / KCTC 22103 / MED217)</name>
    <name type="common">Flavobacterium sp. (strain MED217)</name>
    <dbReference type="NCBI Taxonomy" id="398720"/>
    <lineage>
        <taxon>Bacteria</taxon>
        <taxon>Pseudomonadati</taxon>
        <taxon>Bacteroidota</taxon>
        <taxon>Flavobacteriia</taxon>
        <taxon>Flavobacteriales</taxon>
        <taxon>Flavobacteriaceae</taxon>
        <taxon>Leeuwenhoekiella</taxon>
    </lineage>
</organism>
<evidence type="ECO:0000256" key="3">
    <source>
        <dbReference type="ARBA" id="ARBA00023082"/>
    </source>
</evidence>
<dbReference type="InterPro" id="IPR036388">
    <property type="entry name" value="WH-like_DNA-bd_sf"/>
</dbReference>
<keyword evidence="2" id="KW-0805">Transcription regulation</keyword>
<reference evidence="6 7" key="1">
    <citation type="journal article" date="2007" name="Nature">
        <title>Light stimulates growth of proteorhodopsin-containing marine Flavobacteria.</title>
        <authorList>
            <person name="Gomez-Consarnau L."/>
            <person name="Gonzalez J.M."/>
            <person name="Coll-Llado M."/>
            <person name="Gourdon P."/>
            <person name="Pascher T."/>
            <person name="Neutze R."/>
            <person name="Pedros-Alio C."/>
            <person name="Pinhassi J."/>
        </authorList>
    </citation>
    <scope>NUCLEOTIDE SEQUENCE [LARGE SCALE GENOMIC DNA]</scope>
    <source>
        <strain evidence="6 7">MED217</strain>
    </source>
</reference>
<dbReference type="Pfam" id="PF04542">
    <property type="entry name" value="Sigma70_r2"/>
    <property type="match status" value="1"/>
</dbReference>
<evidence type="ECO:0000259" key="5">
    <source>
        <dbReference type="Pfam" id="PF04542"/>
    </source>
</evidence>
<name>A3XK88_LEEBM</name>
<dbReference type="InterPro" id="IPR014284">
    <property type="entry name" value="RNA_pol_sigma-70_dom"/>
</dbReference>
<feature type="domain" description="RNA polymerase sigma-70 region 2" evidence="5">
    <location>
        <begin position="21"/>
        <end position="91"/>
    </location>
</feature>
<dbReference type="OrthoDB" id="1099849at2"/>
<dbReference type="InterPro" id="IPR039425">
    <property type="entry name" value="RNA_pol_sigma-70-like"/>
</dbReference>
<dbReference type="GO" id="GO:0006352">
    <property type="term" value="P:DNA-templated transcription initiation"/>
    <property type="evidence" value="ECO:0007669"/>
    <property type="project" value="InterPro"/>
</dbReference>
<dbReference type="PANTHER" id="PTHR43133:SF46">
    <property type="entry name" value="RNA POLYMERASE SIGMA-70 FACTOR ECF SUBFAMILY"/>
    <property type="match status" value="1"/>
</dbReference>
<dbReference type="InterPro" id="IPR013324">
    <property type="entry name" value="RNA_pol_sigma_r3/r4-like"/>
</dbReference>
<dbReference type="NCBIfam" id="TIGR02937">
    <property type="entry name" value="sigma70-ECF"/>
    <property type="match status" value="1"/>
</dbReference>
<dbReference type="SUPFAM" id="SSF88946">
    <property type="entry name" value="Sigma2 domain of RNA polymerase sigma factors"/>
    <property type="match status" value="1"/>
</dbReference>
<dbReference type="InterPro" id="IPR007627">
    <property type="entry name" value="RNA_pol_sigma70_r2"/>
</dbReference>
<dbReference type="AlphaFoldDB" id="A3XK88"/>
<comment type="caution">
    <text evidence="6">The sequence shown here is derived from an EMBL/GenBank/DDBJ whole genome shotgun (WGS) entry which is preliminary data.</text>
</comment>
<dbReference type="HOGENOM" id="CLU_047691_16_2_10"/>
<dbReference type="EMBL" id="AANC01000003">
    <property type="protein sequence ID" value="EAQ50033.1"/>
    <property type="molecule type" value="Genomic_DNA"/>
</dbReference>
<dbReference type="Gene3D" id="1.10.1740.10">
    <property type="match status" value="1"/>
</dbReference>
<dbReference type="STRING" id="398720.MED217_02745"/>
<keyword evidence="7" id="KW-1185">Reference proteome</keyword>
<dbReference type="GO" id="GO:0016987">
    <property type="term" value="F:sigma factor activity"/>
    <property type="evidence" value="ECO:0007669"/>
    <property type="project" value="UniProtKB-KW"/>
</dbReference>
<gene>
    <name evidence="6" type="ORF">MED217_02745</name>
</gene>
<evidence type="ECO:0000313" key="6">
    <source>
        <dbReference type="EMBL" id="EAQ50033.1"/>
    </source>
</evidence>
<keyword evidence="4" id="KW-0804">Transcription</keyword>